<organism evidence="2 3">
    <name type="scientific">Sinocyclocheilus rhinocerous</name>
    <dbReference type="NCBI Taxonomy" id="307959"/>
    <lineage>
        <taxon>Eukaryota</taxon>
        <taxon>Metazoa</taxon>
        <taxon>Chordata</taxon>
        <taxon>Craniata</taxon>
        <taxon>Vertebrata</taxon>
        <taxon>Euteleostomi</taxon>
        <taxon>Actinopterygii</taxon>
        <taxon>Neopterygii</taxon>
        <taxon>Teleostei</taxon>
        <taxon>Ostariophysi</taxon>
        <taxon>Cypriniformes</taxon>
        <taxon>Cyprinidae</taxon>
        <taxon>Cyprininae</taxon>
        <taxon>Sinocyclocheilus</taxon>
    </lineage>
</organism>
<keyword evidence="3" id="KW-1185">Reference proteome</keyword>
<dbReference type="Pfam" id="PF04388">
    <property type="entry name" value="Hamartin"/>
    <property type="match status" value="2"/>
</dbReference>
<dbReference type="GO" id="GO:0008285">
    <property type="term" value="P:negative regulation of cell population proliferation"/>
    <property type="evidence" value="ECO:0007669"/>
    <property type="project" value="TreeGrafter"/>
</dbReference>
<dbReference type="Proteomes" id="UP000472270">
    <property type="component" value="Unassembled WGS sequence"/>
</dbReference>
<dbReference type="GO" id="GO:0051726">
    <property type="term" value="P:regulation of cell cycle"/>
    <property type="evidence" value="ECO:0007669"/>
    <property type="project" value="TreeGrafter"/>
</dbReference>
<dbReference type="PANTHER" id="PTHR15154">
    <property type="entry name" value="HAMARTIN"/>
    <property type="match status" value="1"/>
</dbReference>
<feature type="transmembrane region" description="Helical" evidence="1">
    <location>
        <begin position="17"/>
        <end position="34"/>
    </location>
</feature>
<dbReference type="PANTHER" id="PTHR15154:SF2">
    <property type="entry name" value="HAMARTIN"/>
    <property type="match status" value="1"/>
</dbReference>
<protein>
    <submittedName>
        <fullName evidence="2">Hamartin-like</fullName>
    </submittedName>
</protein>
<keyword evidence="1" id="KW-0812">Transmembrane</keyword>
<dbReference type="GO" id="GO:0033596">
    <property type="term" value="C:TSC1-TSC2 complex"/>
    <property type="evidence" value="ECO:0007669"/>
    <property type="project" value="TreeGrafter"/>
</dbReference>
<evidence type="ECO:0000313" key="2">
    <source>
        <dbReference type="Ensembl" id="ENSSRHP00000003997.1"/>
    </source>
</evidence>
<proteinExistence type="predicted"/>
<accession>A0A673FSG5</accession>
<dbReference type="GO" id="GO:0032007">
    <property type="term" value="P:negative regulation of TOR signaling"/>
    <property type="evidence" value="ECO:0007669"/>
    <property type="project" value="TreeGrafter"/>
</dbReference>
<reference evidence="2" key="1">
    <citation type="submission" date="2025-08" db="UniProtKB">
        <authorList>
            <consortium name="Ensembl"/>
        </authorList>
    </citation>
    <scope>IDENTIFICATION</scope>
</reference>
<name>A0A673FSG5_9TELE</name>
<dbReference type="InterPro" id="IPR007483">
    <property type="entry name" value="Hamartin"/>
</dbReference>
<evidence type="ECO:0000313" key="3">
    <source>
        <dbReference type="Proteomes" id="UP000472270"/>
    </source>
</evidence>
<evidence type="ECO:0000256" key="1">
    <source>
        <dbReference type="SAM" id="Phobius"/>
    </source>
</evidence>
<gene>
    <name evidence="2" type="primary">LOC107736437</name>
</gene>
<sequence length="240" mass="27592">NPLLISLLKCLKTDTDVVVLITGVLVLITLLPMIPQVGKQHLYEFFDIFGRLASWNLRNPGHVPEVYLIHLHASVYSLFHRLYGMYPCNFVSYLRSHYSMKENVDTFEEVVKPMLEHVRIHPELVTGTKDHELDPSRLGNTDSCHFFKCINHVTVTLYLSFGLFSLYRWKKFEIHDIVIECAKVSLDPKEASCEEGYASMPEHFCAHLQQRPADCTASPFGDFHSSYGNTLILYELLIQT</sequence>
<keyword evidence="1" id="KW-1133">Transmembrane helix</keyword>
<reference evidence="2" key="2">
    <citation type="submission" date="2025-09" db="UniProtKB">
        <authorList>
            <consortium name="Ensembl"/>
        </authorList>
    </citation>
    <scope>IDENTIFICATION</scope>
</reference>
<dbReference type="AlphaFoldDB" id="A0A673FSG5"/>
<dbReference type="Ensembl" id="ENSSRHT00000004146.1">
    <property type="protein sequence ID" value="ENSSRHP00000003997.1"/>
    <property type="gene ID" value="ENSSRHG00000002721.1"/>
</dbReference>
<keyword evidence="1" id="KW-0472">Membrane</keyword>